<protein>
    <recommendedName>
        <fullName evidence="3">Transposase</fullName>
    </recommendedName>
</protein>
<name>A0ABV2HAS9_9HYPH</name>
<reference evidence="1 2" key="1">
    <citation type="submission" date="2024-06" db="EMBL/GenBank/DDBJ databases">
        <title>Genomic Encyclopedia of Type Strains, Phase IV (KMG-IV): sequencing the most valuable type-strain genomes for metagenomic binning, comparative biology and taxonomic classification.</title>
        <authorList>
            <person name="Goeker M."/>
        </authorList>
    </citation>
    <scope>NUCLEOTIDE SEQUENCE [LARGE SCALE GENOMIC DNA]</scope>
    <source>
        <strain evidence="1 2">DSM 105042</strain>
    </source>
</reference>
<comment type="caution">
    <text evidence="1">The sequence shown here is derived from an EMBL/GenBank/DDBJ whole genome shotgun (WGS) entry which is preliminary data.</text>
</comment>
<sequence>MWAELDEGAAPISSFRSAPINRICSENPVVHKHAKERIRNYEEFAQSVQPWQSATRR</sequence>
<evidence type="ECO:0000313" key="1">
    <source>
        <dbReference type="EMBL" id="MET3587537.1"/>
    </source>
</evidence>
<gene>
    <name evidence="1" type="ORF">ABID21_003662</name>
</gene>
<dbReference type="EMBL" id="JBEPLJ010000014">
    <property type="protein sequence ID" value="MET3587537.1"/>
    <property type="molecule type" value="Genomic_DNA"/>
</dbReference>
<keyword evidence="2" id="KW-1185">Reference proteome</keyword>
<evidence type="ECO:0000313" key="2">
    <source>
        <dbReference type="Proteomes" id="UP001549031"/>
    </source>
</evidence>
<dbReference type="Proteomes" id="UP001549031">
    <property type="component" value="Unassembled WGS sequence"/>
</dbReference>
<evidence type="ECO:0008006" key="3">
    <source>
        <dbReference type="Google" id="ProtNLM"/>
    </source>
</evidence>
<organism evidence="1 2">
    <name type="scientific">Pseudorhizobium tarimense</name>
    <dbReference type="NCBI Taxonomy" id="1079109"/>
    <lineage>
        <taxon>Bacteria</taxon>
        <taxon>Pseudomonadati</taxon>
        <taxon>Pseudomonadota</taxon>
        <taxon>Alphaproteobacteria</taxon>
        <taxon>Hyphomicrobiales</taxon>
        <taxon>Rhizobiaceae</taxon>
        <taxon>Rhizobium/Agrobacterium group</taxon>
        <taxon>Pseudorhizobium</taxon>
    </lineage>
</organism>
<accession>A0ABV2HAS9</accession>
<proteinExistence type="predicted"/>